<evidence type="ECO:0000313" key="3">
    <source>
        <dbReference type="Proteomes" id="UP000501168"/>
    </source>
</evidence>
<gene>
    <name evidence="2" type="ORF">IPMB12_03115</name>
</gene>
<dbReference type="GO" id="GO:0015473">
    <property type="term" value="F:fimbrial usher porin activity"/>
    <property type="evidence" value="ECO:0007669"/>
    <property type="project" value="InterPro"/>
</dbReference>
<dbReference type="InterPro" id="IPR000015">
    <property type="entry name" value="Fimb_usher"/>
</dbReference>
<dbReference type="InterPro" id="IPR042186">
    <property type="entry name" value="FimD_plug_dom"/>
</dbReference>
<sequence>MQLAYSQEQTAKLNTPLQDMQLYLELVVNQQPTSHIAIIDYMGGNYYLAEQDLAVTGISPEYLKNAPWDSANRIILNQIPGVVVDYDQQYQRLLIYVPPQWLPEQLLVTEGLNKRIPAQSSFGALFNYDVYVNKPRHGDGYASGWNELRFFSNYGTLSNTGTYRHSLDRKNSSEDGYTRYDTRYQYSNEDKMLTLEMGDFITRTFTWNNPVRLGGIQLSHNFSLRPDIITYPLPQFSGETAVPTTVDIFVDSYRVDSKELNAGPFTLTNIPFINGSGDAVIVTTDALGRKVSTTVPFYVTNTLLSEGLADYSIGAGAIRQHYGSKNFDYSTFAVSGNYRYGLTDSVTLESHIEGAGSLKLAGVGSVFRLGTLGVFDASYSQSYYDGEYGRQISLGYQYDSRYFNIGVRHVRNNDEYQDLAHLSNDYLISRQSTQITLGLPLGDFGNLTGGYFILKNGDDDETRLATVTWSHPVGDLGNFYVSASKSNRDDTWTGTLQWIIPFSNGRDNISLAMERNTAHHWSQRVNYSRSVPSDGGLGWNVGYIHYPRDDDYRQADLTWHTNSMELRSGVYGTNDNENFWGEATGSIVLMDNELYAANVINDAFAVISTDGIPDVPVMYENSLMGKTNSNGYLLVSQTPAYYAAKYAIDPLQLPADIQISKVEQSVSIKSGSGYLLSFPMKSVISARMTLVDEAHNYLPLGSKVINSNGEIAYIGWDGFVYFSQVDKDNNLIVQRPDDTQCKASFSADLESKDKMLQIGQIVCKDIAL</sequence>
<organism evidence="2 3">
    <name type="scientific">Zophobihabitans entericus</name>
    <dbReference type="NCBI Taxonomy" id="1635327"/>
    <lineage>
        <taxon>Bacteria</taxon>
        <taxon>Pseudomonadati</taxon>
        <taxon>Pseudomonadota</taxon>
        <taxon>Gammaproteobacteria</taxon>
        <taxon>Orbales</taxon>
        <taxon>Orbaceae</taxon>
        <taxon>Zophobihabitans</taxon>
    </lineage>
</organism>
<dbReference type="KEGG" id="orb:IPMB12_03115"/>
<keyword evidence="3" id="KW-1185">Reference proteome</keyword>
<reference evidence="2 3" key="1">
    <citation type="submission" date="2020-03" db="EMBL/GenBank/DDBJ databases">
        <title>Complete genome sequence of Orbus sp. IPMB12 (BCRC 80908).</title>
        <authorList>
            <person name="Lo W.-S."/>
            <person name="Chang T.-H."/>
            <person name="Kuo C.-H."/>
        </authorList>
    </citation>
    <scope>NUCLEOTIDE SEQUENCE [LARGE SCALE GENOMIC DNA]</scope>
    <source>
        <strain evidence="2 3">IPMB12</strain>
    </source>
</reference>
<dbReference type="Gene3D" id="2.60.40.2070">
    <property type="match status" value="1"/>
</dbReference>
<dbReference type="Pfam" id="PF00577">
    <property type="entry name" value="Usher"/>
    <property type="match status" value="1"/>
</dbReference>
<dbReference type="InParanoid" id="A0A6G9I957"/>
<name>A0A6G9I957_9GAMM</name>
<feature type="domain" description="PapC-like C-terminal" evidence="1">
    <location>
        <begin position="688"/>
        <end position="746"/>
    </location>
</feature>
<dbReference type="InterPro" id="IPR043142">
    <property type="entry name" value="PapC-like_C_sf"/>
</dbReference>
<dbReference type="PANTHER" id="PTHR30451:SF5">
    <property type="entry name" value="SLR0019 PROTEIN"/>
    <property type="match status" value="1"/>
</dbReference>
<dbReference type="RefSeq" id="WP_166914862.1">
    <property type="nucleotide sequence ID" value="NZ_CP050253.1"/>
</dbReference>
<proteinExistence type="predicted"/>
<dbReference type="EMBL" id="CP050253">
    <property type="protein sequence ID" value="QIQ20758.1"/>
    <property type="molecule type" value="Genomic_DNA"/>
</dbReference>
<accession>A0A6G9I957</accession>
<dbReference type="Gene3D" id="2.60.40.3110">
    <property type="match status" value="1"/>
</dbReference>
<protein>
    <submittedName>
        <fullName evidence="2">Fimbrial biogenesis outer membrane usher protein</fullName>
    </submittedName>
</protein>
<dbReference type="Pfam" id="PF13953">
    <property type="entry name" value="PapC_C"/>
    <property type="match status" value="1"/>
</dbReference>
<dbReference type="FunCoup" id="A0A6G9I957">
    <property type="interactions" value="204"/>
</dbReference>
<dbReference type="PANTHER" id="PTHR30451">
    <property type="entry name" value="OUTER MEMBRANE USHER PROTEIN"/>
    <property type="match status" value="1"/>
</dbReference>
<dbReference type="InterPro" id="IPR025949">
    <property type="entry name" value="PapC-like_C"/>
</dbReference>
<dbReference type="Proteomes" id="UP000501168">
    <property type="component" value="Chromosome"/>
</dbReference>
<dbReference type="GO" id="GO:0009297">
    <property type="term" value="P:pilus assembly"/>
    <property type="evidence" value="ECO:0007669"/>
    <property type="project" value="InterPro"/>
</dbReference>
<dbReference type="GO" id="GO:0009279">
    <property type="term" value="C:cell outer membrane"/>
    <property type="evidence" value="ECO:0007669"/>
    <property type="project" value="TreeGrafter"/>
</dbReference>
<evidence type="ECO:0000313" key="2">
    <source>
        <dbReference type="EMBL" id="QIQ20758.1"/>
    </source>
</evidence>
<dbReference type="AlphaFoldDB" id="A0A6G9I957"/>
<evidence type="ECO:0000259" key="1">
    <source>
        <dbReference type="Pfam" id="PF13953"/>
    </source>
</evidence>
<dbReference type="Gene3D" id="2.60.40.2610">
    <property type="entry name" value="Outer membrane usher protein FimD, plug domain"/>
    <property type="match status" value="1"/>
</dbReference>